<dbReference type="EMBL" id="JWHR01000013">
    <property type="protein sequence ID" value="KHS58760.1"/>
    <property type="molecule type" value="Genomic_DNA"/>
</dbReference>
<proteinExistence type="predicted"/>
<dbReference type="OrthoDB" id="1853584at2"/>
<dbReference type="Proteomes" id="UP000031189">
    <property type="component" value="Unassembled WGS sequence"/>
</dbReference>
<keyword evidence="2" id="KW-1185">Reference proteome</keyword>
<sequence length="165" mass="18453">MKKIITILISTLMIFSLVGCSSNKVERNPVLSEDLTKVLDKIYETADLDEEFRASLEHYQTVELNEENIQGYLGDTDVKFTEGISSAPMMSSIPYELVLLKLDENADVDAVKSTIKENANPRKWVCVEAEEVIVESIDNTVLFLMANKTEATPIKNAFMSLAEAK</sequence>
<organism evidence="1 2">
    <name type="scientific">Terrisporobacter othiniensis</name>
    <dbReference type="NCBI Taxonomy" id="1577792"/>
    <lineage>
        <taxon>Bacteria</taxon>
        <taxon>Bacillati</taxon>
        <taxon>Bacillota</taxon>
        <taxon>Clostridia</taxon>
        <taxon>Peptostreptococcales</taxon>
        <taxon>Peptostreptococcaceae</taxon>
        <taxon>Terrisporobacter</taxon>
    </lineage>
</organism>
<evidence type="ECO:0000313" key="2">
    <source>
        <dbReference type="Proteomes" id="UP000031189"/>
    </source>
</evidence>
<dbReference type="AlphaFoldDB" id="A0A0B3WW04"/>
<gene>
    <name evidence="1" type="ORF">QX51_01100</name>
</gene>
<accession>A0A0B3WW04</accession>
<evidence type="ECO:0008006" key="3">
    <source>
        <dbReference type="Google" id="ProtNLM"/>
    </source>
</evidence>
<name>A0A0B3WW04_9FIRM</name>
<dbReference type="RefSeq" id="WP_039678058.1">
    <property type="nucleotide sequence ID" value="NZ_JAWGXO010000007.1"/>
</dbReference>
<evidence type="ECO:0000313" key="1">
    <source>
        <dbReference type="EMBL" id="KHS58760.1"/>
    </source>
</evidence>
<protein>
    <recommendedName>
        <fullName evidence="3">DUF4358 domain-containing protein</fullName>
    </recommendedName>
</protein>
<reference evidence="1 2" key="1">
    <citation type="submission" date="2014-12" db="EMBL/GenBank/DDBJ databases">
        <title>Draft genome sequence of Terrisporobacter sp. 08-306576, isolated from the blood culture of a bacteremia patient.</title>
        <authorList>
            <person name="Lund L.C."/>
            <person name="Sydenham T.V."/>
            <person name="Hogh S.V."/>
            <person name="Skov M.N."/>
            <person name="Kemp M."/>
            <person name="Justesen U.S."/>
        </authorList>
    </citation>
    <scope>NUCLEOTIDE SEQUENCE [LARGE SCALE GENOMIC DNA]</scope>
    <source>
        <strain evidence="1 2">08-306576</strain>
    </source>
</reference>
<comment type="caution">
    <text evidence="1">The sequence shown here is derived from an EMBL/GenBank/DDBJ whole genome shotgun (WGS) entry which is preliminary data.</text>
</comment>
<dbReference type="PROSITE" id="PS51257">
    <property type="entry name" value="PROKAR_LIPOPROTEIN"/>
    <property type="match status" value="1"/>
</dbReference>
<dbReference type="STRING" id="1577792.QX51_01100"/>